<reference evidence="1 2" key="2">
    <citation type="journal article" date="2022" name="Mol. Ecol. Resour.">
        <title>The genomes of chicory, endive, great burdock and yacon provide insights into Asteraceae paleo-polyploidization history and plant inulin production.</title>
        <authorList>
            <person name="Fan W."/>
            <person name="Wang S."/>
            <person name="Wang H."/>
            <person name="Wang A."/>
            <person name="Jiang F."/>
            <person name="Liu H."/>
            <person name="Zhao H."/>
            <person name="Xu D."/>
            <person name="Zhang Y."/>
        </authorList>
    </citation>
    <scope>NUCLEOTIDE SEQUENCE [LARGE SCALE GENOMIC DNA]</scope>
    <source>
        <strain evidence="2">cv. Yunnan</strain>
        <tissue evidence="1">Leaves</tissue>
    </source>
</reference>
<reference evidence="2" key="1">
    <citation type="journal article" date="2022" name="Mol. Ecol. Resour.">
        <title>The genomes of chicory, endive, great burdock and yacon provide insights into Asteraceae palaeo-polyploidization history and plant inulin production.</title>
        <authorList>
            <person name="Fan W."/>
            <person name="Wang S."/>
            <person name="Wang H."/>
            <person name="Wang A."/>
            <person name="Jiang F."/>
            <person name="Liu H."/>
            <person name="Zhao H."/>
            <person name="Xu D."/>
            <person name="Zhang Y."/>
        </authorList>
    </citation>
    <scope>NUCLEOTIDE SEQUENCE [LARGE SCALE GENOMIC DNA]</scope>
    <source>
        <strain evidence="2">cv. Yunnan</strain>
    </source>
</reference>
<keyword evidence="2" id="KW-1185">Reference proteome</keyword>
<evidence type="ECO:0000313" key="1">
    <source>
        <dbReference type="EMBL" id="KAI3704143.1"/>
    </source>
</evidence>
<protein>
    <submittedName>
        <fullName evidence="1">Uncharacterized protein</fullName>
    </submittedName>
</protein>
<dbReference type="EMBL" id="CM042042">
    <property type="protein sequence ID" value="KAI3704143.1"/>
    <property type="molecule type" value="Genomic_DNA"/>
</dbReference>
<comment type="caution">
    <text evidence="1">The sequence shown here is derived from an EMBL/GenBank/DDBJ whole genome shotgun (WGS) entry which is preliminary data.</text>
</comment>
<proteinExistence type="predicted"/>
<name>A0ACB9A2P7_9ASTR</name>
<evidence type="ECO:0000313" key="2">
    <source>
        <dbReference type="Proteomes" id="UP001056120"/>
    </source>
</evidence>
<sequence>MAVLLSCFSHTFCRRSFIQTCRSCSPPFSQTRLSALGSSHSQNKAVRRKTRSSITALPFDLSPPPIDQDLYDDMAVAGAKVSEDWVIETFHNDDEALDAVDTSTVVVDLSRYGRIRVSGEDRIQFLHNQSTANFEALSEGGGCDTVFVTPTARTIDIAQAWIMKTAVTLVVSPSTSGSISEMLMKYIFFSDKVEIQDISDKTCLFAIVGPKSNQVMVDLNLGDLIGQPYGSHKHYNVGGNPVTVAVGSVISEQGFSLLMSPAGAGLIWKTLLSHGTTPMGSNALETYRILQGKPTPGSELTDEFNVLEAGLWNSISLNKGCYKGQETIARLITYDGIKQKLWGIQLSSPVEPGSPITVEGKKAGKLTSYTAGKRGNEHFGLGYIKKKAASKGDTVMIGDGISGMVVDVPYLARQHPLVPNSKP</sequence>
<accession>A0ACB9A2P7</accession>
<organism evidence="1 2">
    <name type="scientific">Smallanthus sonchifolius</name>
    <dbReference type="NCBI Taxonomy" id="185202"/>
    <lineage>
        <taxon>Eukaryota</taxon>
        <taxon>Viridiplantae</taxon>
        <taxon>Streptophyta</taxon>
        <taxon>Embryophyta</taxon>
        <taxon>Tracheophyta</taxon>
        <taxon>Spermatophyta</taxon>
        <taxon>Magnoliopsida</taxon>
        <taxon>eudicotyledons</taxon>
        <taxon>Gunneridae</taxon>
        <taxon>Pentapetalae</taxon>
        <taxon>asterids</taxon>
        <taxon>campanulids</taxon>
        <taxon>Asterales</taxon>
        <taxon>Asteraceae</taxon>
        <taxon>Asteroideae</taxon>
        <taxon>Heliantheae alliance</taxon>
        <taxon>Millerieae</taxon>
        <taxon>Smallanthus</taxon>
    </lineage>
</organism>
<dbReference type="Proteomes" id="UP001056120">
    <property type="component" value="Linkage Group LG25"/>
</dbReference>
<gene>
    <name evidence="1" type="ORF">L1987_74357</name>
</gene>